<evidence type="ECO:0000259" key="3">
    <source>
        <dbReference type="Pfam" id="PF02719"/>
    </source>
</evidence>
<organism evidence="4 5">
    <name type="scientific">Desulfallas thermosapovorans DSM 6562</name>
    <dbReference type="NCBI Taxonomy" id="1121431"/>
    <lineage>
        <taxon>Bacteria</taxon>
        <taxon>Bacillati</taxon>
        <taxon>Bacillota</taxon>
        <taxon>Clostridia</taxon>
        <taxon>Eubacteriales</taxon>
        <taxon>Desulfallaceae</taxon>
        <taxon>Desulfallas</taxon>
    </lineage>
</organism>
<protein>
    <submittedName>
        <fullName evidence="4">FlaA1/EpsC-like NDP-sugar epimerase</fullName>
    </submittedName>
</protein>
<dbReference type="SUPFAM" id="SSF51735">
    <property type="entry name" value="NAD(P)-binding Rossmann-fold domains"/>
    <property type="match status" value="1"/>
</dbReference>
<comment type="similarity">
    <text evidence="1">Belongs to the polysaccharide synthase family.</text>
</comment>
<dbReference type="InterPro" id="IPR036291">
    <property type="entry name" value="NAD(P)-bd_dom_sf"/>
</dbReference>
<dbReference type="RefSeq" id="WP_166512712.1">
    <property type="nucleotide sequence ID" value="NZ_VNHM01000021.1"/>
</dbReference>
<dbReference type="Pfam" id="PF02719">
    <property type="entry name" value="Polysacc_synt_2"/>
    <property type="match status" value="1"/>
</dbReference>
<reference evidence="4 5" key="1">
    <citation type="submission" date="2019-07" db="EMBL/GenBank/DDBJ databases">
        <title>Genomic Encyclopedia of Type Strains, Phase I: the one thousand microbial genomes (KMG-I) project.</title>
        <authorList>
            <person name="Kyrpides N."/>
        </authorList>
    </citation>
    <scope>NUCLEOTIDE SEQUENCE [LARGE SCALE GENOMIC DNA]</scope>
    <source>
        <strain evidence="4 5">DSM 6562</strain>
    </source>
</reference>
<feature type="transmembrane region" description="Helical" evidence="2">
    <location>
        <begin position="40"/>
        <end position="60"/>
    </location>
</feature>
<feature type="domain" description="Polysaccharide biosynthesis protein CapD-like" evidence="3">
    <location>
        <begin position="280"/>
        <end position="563"/>
    </location>
</feature>
<keyword evidence="2" id="KW-0472">Membrane</keyword>
<dbReference type="InterPro" id="IPR003869">
    <property type="entry name" value="Polysac_CapD-like"/>
</dbReference>
<feature type="transmembrane region" description="Helical" evidence="2">
    <location>
        <begin position="105"/>
        <end position="124"/>
    </location>
</feature>
<evidence type="ECO:0000256" key="1">
    <source>
        <dbReference type="ARBA" id="ARBA00007430"/>
    </source>
</evidence>
<dbReference type="EMBL" id="VNHM01000021">
    <property type="protein sequence ID" value="TYO93251.1"/>
    <property type="molecule type" value="Genomic_DNA"/>
</dbReference>
<dbReference type="Pfam" id="PF13727">
    <property type="entry name" value="CoA_binding_3"/>
    <property type="match status" value="1"/>
</dbReference>
<dbReference type="CDD" id="cd05237">
    <property type="entry name" value="UDP_invert_4-6DH_SDR_e"/>
    <property type="match status" value="1"/>
</dbReference>
<name>A0A5S4ZMU7_9FIRM</name>
<evidence type="ECO:0000313" key="5">
    <source>
        <dbReference type="Proteomes" id="UP000323166"/>
    </source>
</evidence>
<dbReference type="SUPFAM" id="SSF53335">
    <property type="entry name" value="S-adenosyl-L-methionine-dependent methyltransferases"/>
    <property type="match status" value="1"/>
</dbReference>
<feature type="transmembrane region" description="Helical" evidence="2">
    <location>
        <begin position="67"/>
        <end position="93"/>
    </location>
</feature>
<dbReference type="Proteomes" id="UP000323166">
    <property type="component" value="Unassembled WGS sequence"/>
</dbReference>
<dbReference type="InterPro" id="IPR029063">
    <property type="entry name" value="SAM-dependent_MTases_sf"/>
</dbReference>
<evidence type="ECO:0000256" key="2">
    <source>
        <dbReference type="SAM" id="Phobius"/>
    </source>
</evidence>
<sequence length="611" mass="67461">MNGHARLALLLFCDAVLINLSIIIAYIFRFESLDLTAPHLLQYYKIAPMVVLVYLAFFYVMKLYNRVWAYASISELIAIVQAVTLGSLGFIALTYLFENLLPRSIILSSWALLILLVGASRLSWRLVVERKKGNGHYGKRTLIIGAGDAGVLVARELKNHDSGLMPVGFIDDDKGKQRMRVLDLPVLGGRQRISLVVKRYNIETIIIAMPSADAQTIRELVAICNQTGLEVKILPGMYQLIDGRVSVSHLRPVKIEDLLHREPVKLNLGEISDYIKGETVLVTGAGGSIGSELCRQVAGFAPKKLVLLGHGENSIHKIWLELSAKYPDLPLGIEIADVRDQPKINYIFQQNRPGLVFHAAAHKHVPLMELHPDEAVKTNIFGTKNLAEAADRAGAKTFVLISTDKAVNPSSVMGATKRMAELIVQHMARISHTRFVAVRFGNVLGSRGSVVPIFEEQIKNGGPVTVTDPEMKRYFMTIPEAVQLVIQAGSMADGGEVFILDMGEPVKIVDLACEMIRLSGLEPEKDIKIKFIGARPGEKLFEELLTAEEGSAATKHKRIFVAKPCLVDIAALEQELLLLAQKTTRIKDEDVFAALAAILPNFKCYRKVRAV</sequence>
<comment type="caution">
    <text evidence="4">The sequence shown here is derived from an EMBL/GenBank/DDBJ whole genome shotgun (WGS) entry which is preliminary data.</text>
</comment>
<dbReference type="PANTHER" id="PTHR43318">
    <property type="entry name" value="UDP-N-ACETYLGLUCOSAMINE 4,6-DEHYDRATASE"/>
    <property type="match status" value="1"/>
</dbReference>
<dbReference type="InterPro" id="IPR051203">
    <property type="entry name" value="Polysaccharide_Synthase-Rel"/>
</dbReference>
<evidence type="ECO:0000313" key="4">
    <source>
        <dbReference type="EMBL" id="TYO93251.1"/>
    </source>
</evidence>
<keyword evidence="5" id="KW-1185">Reference proteome</keyword>
<keyword evidence="2" id="KW-0812">Transmembrane</keyword>
<keyword evidence="2" id="KW-1133">Transmembrane helix</keyword>
<dbReference type="Gene3D" id="3.40.50.720">
    <property type="entry name" value="NAD(P)-binding Rossmann-like Domain"/>
    <property type="match status" value="2"/>
</dbReference>
<accession>A0A5S4ZMU7</accession>
<gene>
    <name evidence="4" type="ORF">LX24_02780</name>
</gene>
<dbReference type="PANTHER" id="PTHR43318:SF1">
    <property type="entry name" value="POLYSACCHARIDE BIOSYNTHESIS PROTEIN EPSC-RELATED"/>
    <property type="match status" value="1"/>
</dbReference>
<feature type="transmembrane region" description="Helical" evidence="2">
    <location>
        <begin position="7"/>
        <end position="28"/>
    </location>
</feature>
<proteinExistence type="inferred from homology"/>
<dbReference type="AlphaFoldDB" id="A0A5S4ZMU7"/>